<dbReference type="Pfam" id="PF02384">
    <property type="entry name" value="N6_Mtase"/>
    <property type="match status" value="1"/>
</dbReference>
<dbReference type="GO" id="GO:0016787">
    <property type="term" value="F:hydrolase activity"/>
    <property type="evidence" value="ECO:0007669"/>
    <property type="project" value="InterPro"/>
</dbReference>
<dbReference type="SMART" id="SM00490">
    <property type="entry name" value="HELICc"/>
    <property type="match status" value="1"/>
</dbReference>
<dbReference type="InterPro" id="IPR039442">
    <property type="entry name" value="Mrr-like_dom"/>
</dbReference>
<feature type="domain" description="Helicase ATP-binding" evidence="5">
    <location>
        <begin position="188"/>
        <end position="386"/>
    </location>
</feature>
<dbReference type="InterPro" id="IPR041635">
    <property type="entry name" value="Type_ISP_LLaBIII_C"/>
</dbReference>
<dbReference type="GO" id="GO:0032259">
    <property type="term" value="P:methylation"/>
    <property type="evidence" value="ECO:0007669"/>
    <property type="project" value="UniProtKB-KW"/>
</dbReference>
<organism evidence="7 8">
    <name type="scientific">Vreelandella arcis</name>
    <dbReference type="NCBI Taxonomy" id="416873"/>
    <lineage>
        <taxon>Bacteria</taxon>
        <taxon>Pseudomonadati</taxon>
        <taxon>Pseudomonadota</taxon>
        <taxon>Gammaproteobacteria</taxon>
        <taxon>Oceanospirillales</taxon>
        <taxon>Halomonadaceae</taxon>
        <taxon>Vreelandella</taxon>
    </lineage>
</organism>
<dbReference type="Pfam" id="PF04851">
    <property type="entry name" value="ResIII"/>
    <property type="match status" value="1"/>
</dbReference>
<dbReference type="PROSITE" id="PS51194">
    <property type="entry name" value="HELICASE_CTER"/>
    <property type="match status" value="1"/>
</dbReference>
<dbReference type="InterPro" id="IPR053980">
    <property type="entry name" value="ISP_coupler"/>
</dbReference>
<dbReference type="SMART" id="SM00487">
    <property type="entry name" value="DEXDc"/>
    <property type="match status" value="1"/>
</dbReference>
<dbReference type="Pfam" id="PF13156">
    <property type="entry name" value="Mrr_cat_2"/>
    <property type="match status" value="1"/>
</dbReference>
<accession>A0A1H0JDW3</accession>
<keyword evidence="7" id="KW-0378">Hydrolase</keyword>
<dbReference type="OrthoDB" id="9804086at2"/>
<dbReference type="PRINTS" id="PR00507">
    <property type="entry name" value="N12N6MTFRASE"/>
</dbReference>
<gene>
    <name evidence="7" type="ORF">SAMN04487951_12616</name>
</gene>
<dbReference type="InterPro" id="IPR006935">
    <property type="entry name" value="Helicase/UvrB_N"/>
</dbReference>
<dbReference type="GO" id="GO:0009307">
    <property type="term" value="P:DNA restriction-modification system"/>
    <property type="evidence" value="ECO:0007669"/>
    <property type="project" value="UniProtKB-KW"/>
</dbReference>
<keyword evidence="4" id="KW-0680">Restriction system</keyword>
<dbReference type="EMBL" id="FNII01000026">
    <property type="protein sequence ID" value="SDO41937.1"/>
    <property type="molecule type" value="Genomic_DNA"/>
</dbReference>
<evidence type="ECO:0000256" key="2">
    <source>
        <dbReference type="ARBA" id="ARBA00022603"/>
    </source>
</evidence>
<dbReference type="SUPFAM" id="SSF52980">
    <property type="entry name" value="Restriction endonuclease-like"/>
    <property type="match status" value="1"/>
</dbReference>
<comment type="similarity">
    <text evidence="1">Belongs to the N(4)/N(6)-methyltransferase family.</text>
</comment>
<dbReference type="InterPro" id="IPR014001">
    <property type="entry name" value="Helicase_ATP-bd"/>
</dbReference>
<proteinExistence type="inferred from homology"/>
<dbReference type="InterPro" id="IPR002052">
    <property type="entry name" value="DNA_methylase_N6_adenine_CS"/>
</dbReference>
<dbReference type="Pfam" id="PF22240">
    <property type="entry name" value="ISP_coupler"/>
    <property type="match status" value="1"/>
</dbReference>
<dbReference type="CDD" id="cd22333">
    <property type="entry name" value="LlaBIII_nuclease-like"/>
    <property type="match status" value="1"/>
</dbReference>
<protein>
    <submittedName>
        <fullName evidence="7">Predicted helicase</fullName>
    </submittedName>
</protein>
<dbReference type="InterPro" id="IPR029063">
    <property type="entry name" value="SAM-dependent_MTases_sf"/>
</dbReference>
<keyword evidence="7" id="KW-0547">Nucleotide-binding</keyword>
<evidence type="ECO:0000313" key="7">
    <source>
        <dbReference type="EMBL" id="SDO41937.1"/>
    </source>
</evidence>
<dbReference type="GO" id="GO:0005524">
    <property type="term" value="F:ATP binding"/>
    <property type="evidence" value="ECO:0007669"/>
    <property type="project" value="InterPro"/>
</dbReference>
<dbReference type="InterPro" id="IPR011335">
    <property type="entry name" value="Restrct_endonuc-II-like"/>
</dbReference>
<dbReference type="InterPro" id="IPR050742">
    <property type="entry name" value="Helicase_Restrict-Modif_Enz"/>
</dbReference>
<dbReference type="Pfam" id="PF18135">
    <property type="entry name" value="Type_ISP_C"/>
    <property type="match status" value="1"/>
</dbReference>
<dbReference type="Gene3D" id="3.40.50.300">
    <property type="entry name" value="P-loop containing nucleotide triphosphate hydrolases"/>
    <property type="match status" value="2"/>
</dbReference>
<keyword evidence="8" id="KW-1185">Reference proteome</keyword>
<name>A0A1H0JDW3_9GAMM</name>
<sequence length="1604" mass="182050">MSVHSIHDILGELRENVRDNHTIGVRFEKLIANYLVTDPQYADRLEDVWLWSEWPDRWGVDSGIDLVARERATGEYWAIQCKFYLPEHTLTKGDIDSFFTASGKRFATSDGDATFSNRLIVSTTDRWSREAEKALENQQIAVERLRVQDLDESPIDWEQFSLSNPADIKLKAKNTLRDHQQEALDNTLLGFKERDRGKLIMACGTGKTFTSLRIMEQTVAKGGRVLFLAPSISLVAQTLREWTAQAATPFHAFAICSDSKVGREEEDLKTHDLAYPSTTNATKLAEYAELLAQKEPDRRTVVFSTYQSIQVVSDAQKQGLGEFDLIICDEAHRTTGITLDNEATSDFVKVHDNQVVSAAKRLYMTATPRIFADPSKKKADEKNAVLYSMDDEARYGPEFYKIGFGKAVEKDQLTEYRVLLVAVDEDKMPSLANAYQAEMEDDQQAKAVDTQFVSKVMGVWKGLSKQDAKLIDDGGEEEDVSEIERKPMRRAVAFAKSIKASKTLQDNFPKLINMYRRSHDGESTLNCEMRHVDGTQNALVRQQALEWLKAEGTDDNTCRVLTNARCLSEGIDVPALDAVAFFDTRDSIVDIIQSVGRVMRKAPGKQYGYIILPVAIPRKKLSDYNGYIEKDPQFKGIWKILKALRAHDESLVDEAEFRKKIKVVGEGGDEGGDGGEGEGDDQGELNLGALPLDDISDALYAAIPKKLGDRDYWYDWAKDVAKIAENIINRIHDLIQKPETRKAFDEFLKGLQDTINPSVDTDAAVEMLAQHQITRPVFEALFPNRSFVDENPVSRSMERVIEHLDKYQVDAETQELGKFYESIRERAALAKSEKSRQDLIKSLYESFFQTAFKDMADKLGIVYTPVEVVDFILRSADDALKMHFNRSMSDEKVHVLDPFSGTGTFLTRLLQHPEIIRDEDVRRKFEHEMHANEIVLLAYYVATVNIESAFRDRTEDDFFSFPGMVLTDTFQMSESDDMMDKAIMPENNERAERQKKAPIKVIVGNPPYSVTQGGAKYQDLDDKIGDTYASYSLSTNKNSLYDSYIRAFRWASDRIDGDGVVAFVTNGGWVDGDATAGFRKCLRDDFSDIYVFNMRGNARTQGELRKQEGGGVFDAGSRAPVAVTILVKRADHTGPGTIHYHDIGDYLTREQKLEITDEYGSYKQVPWQTIKPNKNHDWINQRSDDFQKLKPLTGTKDAVFEVRSNGVQTNRDVWVYNFSPERLKANINTMISAYNQDLDRHFNTVANIDGGQPERVDKAKRLVRNDPTKLKWTSSLLLDFVQGKKGVFHASHIGKALYRPFCGTWLYYDPQFNHRFKSRLFPSFNYENVVIQVTGTNETNPFSALISDTVPNLHTISAGQCFPLYWYEKQAPSKSSGDADLFADDAIEGKTEGYIRHDGITDAVLADFRKHYQDDTITKEAIFYYVYGVLHSPEYRQRYGADLKKDLPRVPFAPDFWAFSKAGSELAYWHLNYEDIEPYPLAEQSDKIALDVAEHYRMKKMRWGGSSRKPDKSRIEINDHLALSGIPNEAHHYVVNGKSALGWILERYQVTKDRDSGIVNDPNEWSEDPRYIVDLIGKVARVSVETVKIVDRLPSIDIDADNSI</sequence>
<keyword evidence="2" id="KW-0489">Methyltransferase</keyword>
<dbReference type="GO" id="GO:0003677">
    <property type="term" value="F:DNA binding"/>
    <property type="evidence" value="ECO:0007669"/>
    <property type="project" value="InterPro"/>
</dbReference>
<evidence type="ECO:0000259" key="6">
    <source>
        <dbReference type="PROSITE" id="PS51194"/>
    </source>
</evidence>
<keyword evidence="7" id="KW-0347">Helicase</keyword>
<dbReference type="GO" id="GO:0004386">
    <property type="term" value="F:helicase activity"/>
    <property type="evidence" value="ECO:0007669"/>
    <property type="project" value="UniProtKB-KW"/>
</dbReference>
<evidence type="ECO:0000256" key="1">
    <source>
        <dbReference type="ARBA" id="ARBA00006594"/>
    </source>
</evidence>
<dbReference type="PROSITE" id="PS51192">
    <property type="entry name" value="HELICASE_ATP_BIND_1"/>
    <property type="match status" value="1"/>
</dbReference>
<dbReference type="PANTHER" id="PTHR47396">
    <property type="entry name" value="TYPE I RESTRICTION ENZYME ECOKI R PROTEIN"/>
    <property type="match status" value="1"/>
</dbReference>
<evidence type="ECO:0000313" key="8">
    <source>
        <dbReference type="Proteomes" id="UP000199677"/>
    </source>
</evidence>
<dbReference type="Pfam" id="PF00271">
    <property type="entry name" value="Helicase_C"/>
    <property type="match status" value="1"/>
</dbReference>
<dbReference type="Gene3D" id="3.40.50.150">
    <property type="entry name" value="Vaccinia Virus protein VP39"/>
    <property type="match status" value="1"/>
</dbReference>
<dbReference type="CDD" id="cd18785">
    <property type="entry name" value="SF2_C"/>
    <property type="match status" value="1"/>
</dbReference>
<evidence type="ECO:0000259" key="5">
    <source>
        <dbReference type="PROSITE" id="PS51192"/>
    </source>
</evidence>
<reference evidence="8" key="1">
    <citation type="submission" date="2016-10" db="EMBL/GenBank/DDBJ databases">
        <authorList>
            <person name="Varghese N."/>
            <person name="Submissions S."/>
        </authorList>
    </citation>
    <scope>NUCLEOTIDE SEQUENCE [LARGE SCALE GENOMIC DNA]</scope>
    <source>
        <strain evidence="8">CGMCC 1.6494</strain>
    </source>
</reference>
<dbReference type="InterPro" id="IPR001650">
    <property type="entry name" value="Helicase_C-like"/>
</dbReference>
<dbReference type="SUPFAM" id="SSF52540">
    <property type="entry name" value="P-loop containing nucleoside triphosphate hydrolases"/>
    <property type="match status" value="1"/>
</dbReference>
<dbReference type="STRING" id="416873.SAMN04487951_12616"/>
<dbReference type="PROSITE" id="PS00092">
    <property type="entry name" value="N6_MTASE"/>
    <property type="match status" value="1"/>
</dbReference>
<dbReference type="Proteomes" id="UP000199677">
    <property type="component" value="Unassembled WGS sequence"/>
</dbReference>
<dbReference type="SUPFAM" id="SSF53335">
    <property type="entry name" value="S-adenosyl-L-methionine-dependent methyltransferases"/>
    <property type="match status" value="1"/>
</dbReference>
<dbReference type="GO" id="GO:0005829">
    <property type="term" value="C:cytosol"/>
    <property type="evidence" value="ECO:0007669"/>
    <property type="project" value="TreeGrafter"/>
</dbReference>
<evidence type="ECO:0000256" key="4">
    <source>
        <dbReference type="ARBA" id="ARBA00022747"/>
    </source>
</evidence>
<dbReference type="PANTHER" id="PTHR47396:SF1">
    <property type="entry name" value="ATP-DEPENDENT HELICASE IRC3-RELATED"/>
    <property type="match status" value="1"/>
</dbReference>
<dbReference type="InterPro" id="IPR027417">
    <property type="entry name" value="P-loop_NTPase"/>
</dbReference>
<dbReference type="GO" id="GO:0008170">
    <property type="term" value="F:N-methyltransferase activity"/>
    <property type="evidence" value="ECO:0007669"/>
    <property type="project" value="InterPro"/>
</dbReference>
<keyword evidence="7" id="KW-0067">ATP-binding</keyword>
<keyword evidence="3" id="KW-0808">Transferase</keyword>
<dbReference type="InterPro" id="IPR003356">
    <property type="entry name" value="DNA_methylase_A-5"/>
</dbReference>
<evidence type="ECO:0000256" key="3">
    <source>
        <dbReference type="ARBA" id="ARBA00022679"/>
    </source>
</evidence>
<feature type="domain" description="Helicase C-terminal" evidence="6">
    <location>
        <begin position="487"/>
        <end position="652"/>
    </location>
</feature>
<dbReference type="RefSeq" id="WP_089708384.1">
    <property type="nucleotide sequence ID" value="NZ_FNII01000026.1"/>
</dbReference>